<dbReference type="AlphaFoldDB" id="A0A2K9NX90"/>
<dbReference type="SUPFAM" id="SSF54001">
    <property type="entry name" value="Cysteine proteinases"/>
    <property type="match status" value="1"/>
</dbReference>
<evidence type="ECO:0000313" key="1">
    <source>
        <dbReference type="EMBL" id="AUO00113.1"/>
    </source>
</evidence>
<dbReference type="Proteomes" id="UP000235584">
    <property type="component" value="Chromosome"/>
</dbReference>
<dbReference type="OrthoDB" id="3648721at2"/>
<gene>
    <name evidence="1" type="ORF">C0V70_18775</name>
</gene>
<dbReference type="Gene3D" id="3.90.70.10">
    <property type="entry name" value="Cysteine proteinases"/>
    <property type="match status" value="1"/>
</dbReference>
<proteinExistence type="predicted"/>
<organism evidence="1 2">
    <name type="scientific">Bacteriovorax stolpii</name>
    <name type="common">Bdellovibrio stolpii</name>
    <dbReference type="NCBI Taxonomy" id="960"/>
    <lineage>
        <taxon>Bacteria</taxon>
        <taxon>Pseudomonadati</taxon>
        <taxon>Bdellovibrionota</taxon>
        <taxon>Bacteriovoracia</taxon>
        <taxon>Bacteriovoracales</taxon>
        <taxon>Bacteriovoracaceae</taxon>
        <taxon>Bacteriovorax</taxon>
    </lineage>
</organism>
<accession>A0A2K9NX90</accession>
<dbReference type="RefSeq" id="WP_102245400.1">
    <property type="nucleotide sequence ID" value="NZ_CP025704.1"/>
</dbReference>
<keyword evidence="2" id="KW-1185">Reference proteome</keyword>
<protein>
    <submittedName>
        <fullName evidence="1">Uncharacterized protein</fullName>
    </submittedName>
</protein>
<evidence type="ECO:0000313" key="2">
    <source>
        <dbReference type="Proteomes" id="UP000235584"/>
    </source>
</evidence>
<dbReference type="KEGG" id="bsto:C0V70_18775"/>
<dbReference type="InterPro" id="IPR038765">
    <property type="entry name" value="Papain-like_cys_pep_sf"/>
</dbReference>
<name>A0A2K9NX90_BACTC</name>
<dbReference type="EMBL" id="CP025704">
    <property type="protein sequence ID" value="AUO00113.1"/>
    <property type="molecule type" value="Genomic_DNA"/>
</dbReference>
<sequence length="581" mass="65151">MKIALLTMFLTLSATALAQNCGEMQNGEIIRVDEGNKSLANFRVQDQDGLGSCYANAASLLLQSALPNNPEVSYLHLATLYKTEGLKNQRSEAKNTGNFNIYVKEEKNSQKAINGSGGAMDWDLALDGGNTCGVITTVKNMQDNEKKPILCTRTDLNLEKILTSGDIEHKQFKTFLESSLYMNQFQKIFGDINEKPGLFNKKKVQAAQEKYQNFKTSFQDLIQKKIKKIEEKDCNRINADNIDMLLGPLTQQALSYKFCFKPEFSSSNEYWCKIVKGLAYNAKVNQDGSIEVSGIDPNWKKRLEAKIEQRKGGFTVESLSDDITDSFMENLSMPSSEKVIARKFMKDKIVGASSILSNSLKDLSDEYNEVANSGFSKACVKRNTYGYFQTKDFEEDWRSNVSLCSYAELMKQATNVIVKYKESGLDDLETAMDFLTTNAGNNYDQAMMSLYASDCNDSTKIQIPQNVSCSTIQSSWKNKDDIDKMIIKKLKSNQPLTASLCAQILKKPKAQFKDNECGHHALGIVGIQCSEGKYKYLIQNSWGANNRATAESGIENVDGKGAYWFNEQNFFDSVYGVDYLN</sequence>
<reference evidence="1 2" key="1">
    <citation type="submission" date="2018-01" db="EMBL/GenBank/DDBJ databases">
        <title>Complete genome sequence of Bacteriovorax stolpii DSM12778.</title>
        <authorList>
            <person name="Tang B."/>
            <person name="Chang J."/>
        </authorList>
    </citation>
    <scope>NUCLEOTIDE SEQUENCE [LARGE SCALE GENOMIC DNA]</scope>
    <source>
        <strain evidence="1 2">DSM 12778</strain>
    </source>
</reference>